<reference evidence="1 2" key="1">
    <citation type="journal article" date="2017" name="PLoS Biol.">
        <title>The sea cucumber genome provides insights into morphological evolution and visceral regeneration.</title>
        <authorList>
            <person name="Zhang X."/>
            <person name="Sun L."/>
            <person name="Yuan J."/>
            <person name="Sun Y."/>
            <person name="Gao Y."/>
            <person name="Zhang L."/>
            <person name="Li S."/>
            <person name="Dai H."/>
            <person name="Hamel J.F."/>
            <person name="Liu C."/>
            <person name="Yu Y."/>
            <person name="Liu S."/>
            <person name="Lin W."/>
            <person name="Guo K."/>
            <person name="Jin S."/>
            <person name="Xu P."/>
            <person name="Storey K.B."/>
            <person name="Huan P."/>
            <person name="Zhang T."/>
            <person name="Zhou Y."/>
            <person name="Zhang J."/>
            <person name="Lin C."/>
            <person name="Li X."/>
            <person name="Xing L."/>
            <person name="Huo D."/>
            <person name="Sun M."/>
            <person name="Wang L."/>
            <person name="Mercier A."/>
            <person name="Li F."/>
            <person name="Yang H."/>
            <person name="Xiang J."/>
        </authorList>
    </citation>
    <scope>NUCLEOTIDE SEQUENCE [LARGE SCALE GENOMIC DNA]</scope>
    <source>
        <strain evidence="1">Shaxun</strain>
        <tissue evidence="1">Muscle</tissue>
    </source>
</reference>
<dbReference type="AlphaFoldDB" id="A0A2G8KIV1"/>
<evidence type="ECO:0000313" key="2">
    <source>
        <dbReference type="Proteomes" id="UP000230750"/>
    </source>
</evidence>
<organism evidence="1 2">
    <name type="scientific">Stichopus japonicus</name>
    <name type="common">Sea cucumber</name>
    <dbReference type="NCBI Taxonomy" id="307972"/>
    <lineage>
        <taxon>Eukaryota</taxon>
        <taxon>Metazoa</taxon>
        <taxon>Echinodermata</taxon>
        <taxon>Eleutherozoa</taxon>
        <taxon>Echinozoa</taxon>
        <taxon>Holothuroidea</taxon>
        <taxon>Aspidochirotacea</taxon>
        <taxon>Aspidochirotida</taxon>
        <taxon>Stichopodidae</taxon>
        <taxon>Apostichopus</taxon>
    </lineage>
</organism>
<accession>A0A2G8KIV1</accession>
<protein>
    <submittedName>
        <fullName evidence="1">Uncharacterized protein</fullName>
    </submittedName>
</protein>
<dbReference type="STRING" id="307972.A0A2G8KIV1"/>
<evidence type="ECO:0000313" key="1">
    <source>
        <dbReference type="EMBL" id="PIK47924.1"/>
    </source>
</evidence>
<dbReference type="OrthoDB" id="10066002at2759"/>
<dbReference type="PANTHER" id="PTHR31025">
    <property type="entry name" value="SI:CH211-196P9.1-RELATED"/>
    <property type="match status" value="1"/>
</dbReference>
<name>A0A2G8KIV1_STIJA</name>
<proteinExistence type="predicted"/>
<dbReference type="Proteomes" id="UP000230750">
    <property type="component" value="Unassembled WGS sequence"/>
</dbReference>
<keyword evidence="2" id="KW-1185">Reference proteome</keyword>
<gene>
    <name evidence="1" type="ORF">BSL78_15224</name>
</gene>
<dbReference type="EMBL" id="MRZV01000550">
    <property type="protein sequence ID" value="PIK47924.1"/>
    <property type="molecule type" value="Genomic_DNA"/>
</dbReference>
<dbReference type="PANTHER" id="PTHR31025:SF9">
    <property type="entry name" value="SI:DKEY-286J15.1"/>
    <property type="match status" value="1"/>
</dbReference>
<sequence>MPEDADMTAMINWLKHHNAPAQQVTEMMKQTCRYRANKIRTEKERPLRELLKEYPRLIDTDGMDSVPGAVRFPLYEVAGILYKSHTVADRQLKWRPLLNLRGMTDGDDEESNVALQLLGLLFPTGSQRTAGRKGPDKRATVEEALQSFIQIEEIGTNIPTFLEGNKQTQPFILALGERKSPEQLFVVVEGQTVSCSSLLHAVDVCFKLFYLLDVHYPWQCSNTWDFVQKFIYGIGDGKGKGRSASAVTLLCNYLKAK</sequence>
<comment type="caution">
    <text evidence="1">The sequence shown here is derived from an EMBL/GenBank/DDBJ whole genome shotgun (WGS) entry which is preliminary data.</text>
</comment>